<sequence>MVKQRRKRATDGSRTGVPASSVYLTAAAYKQLTTTKRLKIKDYAQIVADAFAQIAKEAADQQRSPDEVLASLFKAPESTDAWMMPSSTTRAKSSTPLTEARISFSPQQREWIEERMAAAGVDAFSEFIARVLEHHLLPAKAKRGKKSVSKSEG</sequence>
<evidence type="ECO:0000313" key="2">
    <source>
        <dbReference type="EMBL" id="OMC51952.1"/>
    </source>
</evidence>
<name>A0ABD6QU75_MYCFO</name>
<dbReference type="Proteomes" id="UP000187001">
    <property type="component" value="Unassembled WGS sequence"/>
</dbReference>
<proteinExistence type="predicted"/>
<dbReference type="AlphaFoldDB" id="A0ABD6QU75"/>
<gene>
    <name evidence="2" type="ORF">A5742_17620</name>
</gene>
<protein>
    <recommendedName>
        <fullName evidence="4">DUF1778 domain-containing protein</fullName>
    </recommendedName>
</protein>
<accession>A0ABD6QU75</accession>
<evidence type="ECO:0000313" key="3">
    <source>
        <dbReference type="Proteomes" id="UP000187001"/>
    </source>
</evidence>
<dbReference type="EMBL" id="MBER01000010">
    <property type="protein sequence ID" value="OMC51952.1"/>
    <property type="molecule type" value="Genomic_DNA"/>
</dbReference>
<reference evidence="2 3" key="1">
    <citation type="submission" date="2016-07" db="EMBL/GenBank/DDBJ databases">
        <authorList>
            <person name="Sutton G."/>
            <person name="Brinkac L."/>
            <person name="Sanka R."/>
            <person name="Adams M."/>
            <person name="Lau E."/>
            <person name="Kumar A."/>
            <person name="Macaden R."/>
        </authorList>
    </citation>
    <scope>NUCLEOTIDE SEQUENCE [LARGE SCALE GENOMIC DNA]</scope>
    <source>
        <strain evidence="2 3">GA-0871</strain>
    </source>
</reference>
<organism evidence="2 3">
    <name type="scientific">Mycolicibacterium fortuitum</name>
    <name type="common">Mycobacterium fortuitum</name>
    <dbReference type="NCBI Taxonomy" id="1766"/>
    <lineage>
        <taxon>Bacteria</taxon>
        <taxon>Bacillati</taxon>
        <taxon>Actinomycetota</taxon>
        <taxon>Actinomycetes</taxon>
        <taxon>Mycobacteriales</taxon>
        <taxon>Mycobacteriaceae</taxon>
        <taxon>Mycolicibacterium</taxon>
    </lineage>
</organism>
<evidence type="ECO:0000256" key="1">
    <source>
        <dbReference type="SAM" id="MobiDB-lite"/>
    </source>
</evidence>
<feature type="compositionally biased region" description="Polar residues" evidence="1">
    <location>
        <begin position="85"/>
        <end position="97"/>
    </location>
</feature>
<comment type="caution">
    <text evidence="2">The sequence shown here is derived from an EMBL/GenBank/DDBJ whole genome shotgun (WGS) entry which is preliminary data.</text>
</comment>
<feature type="region of interest" description="Disordered" evidence="1">
    <location>
        <begin position="81"/>
        <end position="102"/>
    </location>
</feature>
<evidence type="ECO:0008006" key="4">
    <source>
        <dbReference type="Google" id="ProtNLM"/>
    </source>
</evidence>